<dbReference type="InterPro" id="IPR023562">
    <property type="entry name" value="ClpP/TepA"/>
</dbReference>
<dbReference type="PANTHER" id="PTHR10381:SF15">
    <property type="entry name" value="CHLOROPLASTIC ATP-DEPENDENT CLP PROTEASE PROTEOLYTIC SUBUNIT 1"/>
    <property type="match status" value="1"/>
</dbReference>
<evidence type="ECO:0000256" key="5">
    <source>
        <dbReference type="ARBA" id="ARBA00022825"/>
    </source>
</evidence>
<dbReference type="InterPro" id="IPR029045">
    <property type="entry name" value="ClpP/crotonase-like_dom_sf"/>
</dbReference>
<name>E2FET6_EROTE</name>
<dbReference type="GO" id="GO:0006515">
    <property type="term" value="P:protein quality control for misfolded or incompletely synthesized proteins"/>
    <property type="evidence" value="ECO:0007669"/>
    <property type="project" value="TreeGrafter"/>
</dbReference>
<reference evidence="9" key="1">
    <citation type="journal article" date="2011" name="Mol. Biol. Evol.">
        <title>Extreme reconfiguration of plastid genomes in the angiosperm family Geraniaceae: rearrangements, repeats, and codon usage.</title>
        <authorList>
            <person name="Guisinger M.M."/>
            <person name="Kuehl J.V."/>
            <person name="Boore J.L."/>
            <person name="Jansen R.K."/>
        </authorList>
    </citation>
    <scope>NUCLEOTIDE SEQUENCE [LARGE SCALE GENOMIC DNA]</scope>
</reference>
<dbReference type="GO" id="GO:0004176">
    <property type="term" value="F:ATP-dependent peptidase activity"/>
    <property type="evidence" value="ECO:0007669"/>
    <property type="project" value="InterPro"/>
</dbReference>
<dbReference type="GO" id="GO:0009368">
    <property type="term" value="C:endopeptidase Clp complex"/>
    <property type="evidence" value="ECO:0007669"/>
    <property type="project" value="TreeGrafter"/>
</dbReference>
<evidence type="ECO:0000256" key="7">
    <source>
        <dbReference type="PROSITE-ProRule" id="PRU10086"/>
    </source>
</evidence>
<evidence type="ECO:0000256" key="4">
    <source>
        <dbReference type="ARBA" id="ARBA00022801"/>
    </source>
</evidence>
<evidence type="ECO:0000256" key="1">
    <source>
        <dbReference type="ARBA" id="ARBA00007039"/>
    </source>
</evidence>
<evidence type="ECO:0000256" key="6">
    <source>
        <dbReference type="ARBA" id="ARBA00034021"/>
    </source>
</evidence>
<dbReference type="InterPro" id="IPR033135">
    <property type="entry name" value="ClpP_His_AS"/>
</dbReference>
<dbReference type="MEROPS" id="S14.002"/>
<dbReference type="AlphaFoldDB" id="E2FET6"/>
<gene>
    <name evidence="9" type="primary">clpP</name>
</gene>
<organism evidence="9">
    <name type="scientific">Erodium texanum</name>
    <name type="common">Texas stork's bill</name>
    <dbReference type="NCBI Taxonomy" id="28960"/>
    <lineage>
        <taxon>Eukaryota</taxon>
        <taxon>Viridiplantae</taxon>
        <taxon>Streptophyta</taxon>
        <taxon>Embryophyta</taxon>
        <taxon>Tracheophyta</taxon>
        <taxon>Spermatophyta</taxon>
        <taxon>Magnoliopsida</taxon>
        <taxon>eudicotyledons</taxon>
        <taxon>Gunneridae</taxon>
        <taxon>Pentapetalae</taxon>
        <taxon>rosids</taxon>
        <taxon>malvids</taxon>
        <taxon>Geraniales</taxon>
        <taxon>Geraniaceae</taxon>
        <taxon>Erodium</taxon>
    </lineage>
</organism>
<dbReference type="GO" id="GO:0004252">
    <property type="term" value="F:serine-type endopeptidase activity"/>
    <property type="evidence" value="ECO:0007669"/>
    <property type="project" value="UniProtKB-EC"/>
</dbReference>
<dbReference type="PRINTS" id="PR00127">
    <property type="entry name" value="CLPPROTEASEP"/>
</dbReference>
<dbReference type="InterPro" id="IPR001907">
    <property type="entry name" value="ClpP"/>
</dbReference>
<dbReference type="PROSITE" id="PS00382">
    <property type="entry name" value="CLP_PROTEASE_HIS"/>
    <property type="match status" value="1"/>
</dbReference>
<comment type="catalytic activity">
    <reaction evidence="6 7">
        <text>Hydrolysis of proteins to small peptides in the presence of ATP and magnesium. alpha-casein is the usual test substrate. In the absence of ATP, only oligopeptides shorter than five residues are hydrolyzed (such as succinyl-Leu-Tyr-|-NHMec, and Leu-Tyr-Leu-|-Tyr-Trp, in which cleavage of the -Tyr-|-Leu- and -Tyr-|-Trp bonds also occurs).</text>
        <dbReference type="EC" id="3.4.21.92"/>
    </reaction>
</comment>
<dbReference type="RefSeq" id="YP_003933908.1">
    <property type="nucleotide sequence ID" value="NC_014569.1"/>
</dbReference>
<comment type="similarity">
    <text evidence="1 8">Belongs to the peptidase S14 family.</text>
</comment>
<sequence length="208" mass="23537">MPFGVPKVPFEFEDPDADEEDGEVEVTWMDLYNLLFRERVLFLGRAIKPEITNHLVSLMVFLTVERDDWSPMLLINSPGGYIFNGLSLYDTVRLSGARTLCVGTAVSMASVILVGGSDNKRAAFPHARVMIHQPRINKFEDEGPEVIMEARIMLDLRHHIVEIYVLKTGQPFWVISVDLEVDTYLTPTEAKIYGLVDLILIKAKDAEE</sequence>
<keyword evidence="5" id="KW-0720">Serine protease</keyword>
<dbReference type="GO" id="GO:0009532">
    <property type="term" value="C:plastid stroma"/>
    <property type="evidence" value="ECO:0007669"/>
    <property type="project" value="UniProtKB-ARBA"/>
</dbReference>
<evidence type="ECO:0000256" key="3">
    <source>
        <dbReference type="ARBA" id="ARBA00022670"/>
    </source>
</evidence>
<dbReference type="GO" id="GO:0051117">
    <property type="term" value="F:ATPase binding"/>
    <property type="evidence" value="ECO:0007669"/>
    <property type="project" value="TreeGrafter"/>
</dbReference>
<proteinExistence type="inferred from homology"/>
<geneLocation type="plastid" evidence="9"/>
<dbReference type="CDD" id="cd07017">
    <property type="entry name" value="S14_ClpP_2"/>
    <property type="match status" value="1"/>
</dbReference>
<evidence type="ECO:0000256" key="8">
    <source>
        <dbReference type="RuleBase" id="RU003567"/>
    </source>
</evidence>
<dbReference type="EMBL" id="HM125536">
    <property type="protein sequence ID" value="ADJ66291.1"/>
    <property type="molecule type" value="Genomic_DNA"/>
</dbReference>
<evidence type="ECO:0000313" key="9">
    <source>
        <dbReference type="EMBL" id="ADJ66291.1"/>
    </source>
</evidence>
<dbReference type="EMBL" id="HM125536">
    <property type="protein sequence ID" value="ADJ66307.1"/>
    <property type="molecule type" value="Genomic_DNA"/>
</dbReference>
<accession>E2FET6</accession>
<keyword evidence="3 9" id="KW-0645">Protease</keyword>
<keyword evidence="2 9" id="KW-0934">Plastid</keyword>
<dbReference type="GeneID" id="9829547"/>
<dbReference type="GeneID" id="9829530"/>
<dbReference type="Pfam" id="PF00574">
    <property type="entry name" value="CLP_protease"/>
    <property type="match status" value="1"/>
</dbReference>
<keyword evidence="4" id="KW-0378">Hydrolase</keyword>
<dbReference type="SUPFAM" id="SSF52096">
    <property type="entry name" value="ClpP/crotonase"/>
    <property type="match status" value="1"/>
</dbReference>
<dbReference type="PANTHER" id="PTHR10381">
    <property type="entry name" value="ATP-DEPENDENT CLP PROTEASE PROTEOLYTIC SUBUNIT"/>
    <property type="match status" value="1"/>
</dbReference>
<protein>
    <recommendedName>
        <fullName evidence="8">ATP-dependent Clp protease proteolytic subunit</fullName>
    </recommendedName>
</protein>
<dbReference type="RefSeq" id="YP_003933893.1">
    <property type="nucleotide sequence ID" value="NC_014569.1"/>
</dbReference>
<feature type="active site" evidence="7">
    <location>
        <position position="132"/>
    </location>
</feature>
<dbReference type="Gene3D" id="3.90.226.10">
    <property type="entry name" value="2-enoyl-CoA Hydratase, Chain A, domain 1"/>
    <property type="match status" value="1"/>
</dbReference>
<evidence type="ECO:0000256" key="2">
    <source>
        <dbReference type="ARBA" id="ARBA00022640"/>
    </source>
</evidence>